<name>A0A183AIF9_9TREM</name>
<proteinExistence type="predicted"/>
<reference evidence="3" key="1">
    <citation type="submission" date="2016-06" db="UniProtKB">
        <authorList>
            <consortium name="WormBaseParasite"/>
        </authorList>
    </citation>
    <scope>IDENTIFICATION</scope>
</reference>
<evidence type="ECO:0000313" key="1">
    <source>
        <dbReference type="EMBL" id="VDP79224.1"/>
    </source>
</evidence>
<dbReference type="AlphaFoldDB" id="A0A183AIF9"/>
<sequence>MLLLPHPVLAPSNMIHGLIVHDHHPVSVTSVTVRGLFLPLCDWSRERGWHAFPVSKLNKQDFLSYNQFIIAQQPPDFVSHLSEMDI</sequence>
<gene>
    <name evidence="1" type="ORF">ECPE_LOCUS6744</name>
</gene>
<dbReference type="Proteomes" id="UP000272942">
    <property type="component" value="Unassembled WGS sequence"/>
</dbReference>
<keyword evidence="2" id="KW-1185">Reference proteome</keyword>
<dbReference type="EMBL" id="UZAN01043775">
    <property type="protein sequence ID" value="VDP79224.1"/>
    <property type="molecule type" value="Genomic_DNA"/>
</dbReference>
<reference evidence="1 2" key="2">
    <citation type="submission" date="2018-11" db="EMBL/GenBank/DDBJ databases">
        <authorList>
            <consortium name="Pathogen Informatics"/>
        </authorList>
    </citation>
    <scope>NUCLEOTIDE SEQUENCE [LARGE SCALE GENOMIC DNA]</scope>
    <source>
        <strain evidence="1 2">Egypt</strain>
    </source>
</reference>
<accession>A0A183AIF9</accession>
<protein>
    <submittedName>
        <fullName evidence="3">Secreted protein</fullName>
    </submittedName>
</protein>
<dbReference type="WBParaSite" id="ECPE_0000675701-mRNA-1">
    <property type="protein sequence ID" value="ECPE_0000675701-mRNA-1"/>
    <property type="gene ID" value="ECPE_0000675701"/>
</dbReference>
<evidence type="ECO:0000313" key="3">
    <source>
        <dbReference type="WBParaSite" id="ECPE_0000675701-mRNA-1"/>
    </source>
</evidence>
<organism evidence="3">
    <name type="scientific">Echinostoma caproni</name>
    <dbReference type="NCBI Taxonomy" id="27848"/>
    <lineage>
        <taxon>Eukaryota</taxon>
        <taxon>Metazoa</taxon>
        <taxon>Spiralia</taxon>
        <taxon>Lophotrochozoa</taxon>
        <taxon>Platyhelminthes</taxon>
        <taxon>Trematoda</taxon>
        <taxon>Digenea</taxon>
        <taxon>Plagiorchiida</taxon>
        <taxon>Echinostomata</taxon>
        <taxon>Echinostomatoidea</taxon>
        <taxon>Echinostomatidae</taxon>
        <taxon>Echinostoma</taxon>
    </lineage>
</organism>
<evidence type="ECO:0000313" key="2">
    <source>
        <dbReference type="Proteomes" id="UP000272942"/>
    </source>
</evidence>